<keyword evidence="1" id="KW-0812">Transmembrane</keyword>
<sequence length="180" mass="20255">MDDIKRIRKRIRRQGKERLSGWFIKGVIAVMAACTAGLCFMIALRLQVPQAQDAMAYIQSLNWSDYLPFDTWFQQPETQSVASLGQYEAVGEHRYHNGTNEAAAVCDGIIVHIETQNDTYCVSVKSDDGTMINYANLQETSVQEDERVRGGAALGTYQEYVEIRCFKDGTEIALEDLSQS</sequence>
<evidence type="ECO:0000313" key="4">
    <source>
        <dbReference type="Proteomes" id="UP000823896"/>
    </source>
</evidence>
<accession>A0A9D2NNW1</accession>
<reference evidence="3" key="1">
    <citation type="journal article" date="2021" name="PeerJ">
        <title>Extensive microbial diversity within the chicken gut microbiome revealed by metagenomics and culture.</title>
        <authorList>
            <person name="Gilroy R."/>
            <person name="Ravi A."/>
            <person name="Getino M."/>
            <person name="Pursley I."/>
            <person name="Horton D.L."/>
            <person name="Alikhan N.F."/>
            <person name="Baker D."/>
            <person name="Gharbi K."/>
            <person name="Hall N."/>
            <person name="Watson M."/>
            <person name="Adriaenssens E.M."/>
            <person name="Foster-Nyarko E."/>
            <person name="Jarju S."/>
            <person name="Secka A."/>
            <person name="Antonio M."/>
            <person name="Oren A."/>
            <person name="Chaudhuri R.R."/>
            <person name="La Ragione R."/>
            <person name="Hildebrand F."/>
            <person name="Pallen M.J."/>
        </authorList>
    </citation>
    <scope>NUCLEOTIDE SEQUENCE</scope>
    <source>
        <strain evidence="3">CHK187-11901</strain>
    </source>
</reference>
<dbReference type="Pfam" id="PF01551">
    <property type="entry name" value="Peptidase_M23"/>
    <property type="match status" value="1"/>
</dbReference>
<evidence type="ECO:0000259" key="2">
    <source>
        <dbReference type="Pfam" id="PF01551"/>
    </source>
</evidence>
<gene>
    <name evidence="3" type="ORF">H9702_01270</name>
</gene>
<dbReference type="InterPro" id="IPR016047">
    <property type="entry name" value="M23ase_b-sheet_dom"/>
</dbReference>
<comment type="caution">
    <text evidence="3">The sequence shown here is derived from an EMBL/GenBank/DDBJ whole genome shotgun (WGS) entry which is preliminary data.</text>
</comment>
<keyword evidence="1" id="KW-0472">Membrane</keyword>
<evidence type="ECO:0000256" key="1">
    <source>
        <dbReference type="SAM" id="Phobius"/>
    </source>
</evidence>
<evidence type="ECO:0000313" key="3">
    <source>
        <dbReference type="EMBL" id="HJC35747.1"/>
    </source>
</evidence>
<name>A0A9D2NNW1_9FIRM</name>
<organism evidence="3 4">
    <name type="scientific">Candidatus Merdibacter merdavium</name>
    <dbReference type="NCBI Taxonomy" id="2838692"/>
    <lineage>
        <taxon>Bacteria</taxon>
        <taxon>Bacillati</taxon>
        <taxon>Bacillota</taxon>
        <taxon>Erysipelotrichia</taxon>
        <taxon>Erysipelotrichales</taxon>
        <taxon>Erysipelotrichaceae</taxon>
        <taxon>Merdibacter</taxon>
    </lineage>
</organism>
<dbReference type="Gene3D" id="2.70.70.10">
    <property type="entry name" value="Glucose Permease (Domain IIA)"/>
    <property type="match status" value="1"/>
</dbReference>
<dbReference type="Proteomes" id="UP000823896">
    <property type="component" value="Unassembled WGS sequence"/>
</dbReference>
<reference evidence="3" key="2">
    <citation type="submission" date="2021-04" db="EMBL/GenBank/DDBJ databases">
        <authorList>
            <person name="Gilroy R."/>
        </authorList>
    </citation>
    <scope>NUCLEOTIDE SEQUENCE</scope>
    <source>
        <strain evidence="3">CHK187-11901</strain>
    </source>
</reference>
<dbReference type="InterPro" id="IPR011055">
    <property type="entry name" value="Dup_hybrid_motif"/>
</dbReference>
<feature type="domain" description="M23ase beta-sheet core" evidence="2">
    <location>
        <begin position="101"/>
        <end position="157"/>
    </location>
</feature>
<proteinExistence type="predicted"/>
<dbReference type="SUPFAM" id="SSF51261">
    <property type="entry name" value="Duplicated hybrid motif"/>
    <property type="match status" value="1"/>
</dbReference>
<dbReference type="AlphaFoldDB" id="A0A9D2NNW1"/>
<keyword evidence="1" id="KW-1133">Transmembrane helix</keyword>
<protein>
    <submittedName>
        <fullName evidence="3">M23 family metallopeptidase</fullName>
    </submittedName>
</protein>
<dbReference type="EMBL" id="DWWM01000006">
    <property type="protein sequence ID" value="HJC35747.1"/>
    <property type="molecule type" value="Genomic_DNA"/>
</dbReference>
<feature type="transmembrane region" description="Helical" evidence="1">
    <location>
        <begin position="21"/>
        <end position="44"/>
    </location>
</feature>